<dbReference type="GO" id="GO:0006633">
    <property type="term" value="P:fatty acid biosynthetic process"/>
    <property type="evidence" value="ECO:0007669"/>
    <property type="project" value="UniProtKB-KW"/>
</dbReference>
<evidence type="ECO:0000256" key="5">
    <source>
        <dbReference type="ARBA" id="ARBA00022832"/>
    </source>
</evidence>
<feature type="transmembrane region" description="Helical" evidence="10">
    <location>
        <begin position="12"/>
        <end position="31"/>
    </location>
</feature>
<dbReference type="OrthoDB" id="434092at2759"/>
<dbReference type="InterPro" id="IPR002076">
    <property type="entry name" value="ELO_fam"/>
</dbReference>
<dbReference type="GO" id="GO:0009922">
    <property type="term" value="F:fatty acid elongase activity"/>
    <property type="evidence" value="ECO:0007669"/>
    <property type="project" value="InterPro"/>
</dbReference>
<evidence type="ECO:0000256" key="3">
    <source>
        <dbReference type="ARBA" id="ARBA00022679"/>
    </source>
</evidence>
<evidence type="ECO:0000256" key="8">
    <source>
        <dbReference type="ARBA" id="ARBA00023136"/>
    </source>
</evidence>
<dbReference type="GO" id="GO:0016020">
    <property type="term" value="C:membrane"/>
    <property type="evidence" value="ECO:0007669"/>
    <property type="project" value="UniProtKB-SubCell"/>
</dbReference>
<dbReference type="AlphaFoldDB" id="A0A0C3HKF9"/>
<keyword evidence="5" id="KW-0276">Fatty acid metabolism</keyword>
<keyword evidence="6 10" id="KW-1133">Transmembrane helix</keyword>
<dbReference type="HOGENOM" id="CLU_092108_0_0_1"/>
<evidence type="ECO:0000256" key="10">
    <source>
        <dbReference type="SAM" id="Phobius"/>
    </source>
</evidence>
<dbReference type="Pfam" id="PF01151">
    <property type="entry name" value="ELO"/>
    <property type="match status" value="1"/>
</dbReference>
<gene>
    <name evidence="11" type="ORF">OIDMADRAFT_51519</name>
</gene>
<sequence>MLNLLTDPSPMNFMIVQSAVFIFFWMSLHIYVSYHGPIRGASTMTKFNSFFYSAASLLLLILILSPSHDIIARRIYHFSKFYEYIDILNVRASGGSIDLHFGFHHLTTPYLTFFRVLHHNEGWRVFAALNAFHHFLMYAYFGGIGIVRPVLPWTGTVQLVAGILVELWMIKRKPVINGSDVTSNWIAGGILTAYLVLNTRDLIIRSREKETKIKGT</sequence>
<evidence type="ECO:0000256" key="2">
    <source>
        <dbReference type="ARBA" id="ARBA00022516"/>
    </source>
</evidence>
<evidence type="ECO:0000256" key="1">
    <source>
        <dbReference type="ARBA" id="ARBA00004141"/>
    </source>
</evidence>
<keyword evidence="8 10" id="KW-0472">Membrane</keyword>
<evidence type="ECO:0000256" key="9">
    <source>
        <dbReference type="ARBA" id="ARBA00023160"/>
    </source>
</evidence>
<accession>A0A0C3HKF9</accession>
<comment type="subcellular location">
    <subcellularLocation>
        <location evidence="1">Membrane</location>
        <topology evidence="1">Multi-pass membrane protein</topology>
    </subcellularLocation>
</comment>
<dbReference type="InParanoid" id="A0A0C3HKF9"/>
<feature type="transmembrane region" description="Helical" evidence="10">
    <location>
        <begin position="125"/>
        <end position="144"/>
    </location>
</feature>
<evidence type="ECO:0000256" key="6">
    <source>
        <dbReference type="ARBA" id="ARBA00022989"/>
    </source>
</evidence>
<dbReference type="Proteomes" id="UP000054321">
    <property type="component" value="Unassembled WGS sequence"/>
</dbReference>
<evidence type="ECO:0000313" key="11">
    <source>
        <dbReference type="EMBL" id="KIN03560.1"/>
    </source>
</evidence>
<keyword evidence="3" id="KW-0808">Transferase</keyword>
<keyword evidence="9" id="KW-0275">Fatty acid biosynthesis</keyword>
<feature type="transmembrane region" description="Helical" evidence="10">
    <location>
        <begin position="150"/>
        <end position="170"/>
    </location>
</feature>
<protein>
    <submittedName>
        <fullName evidence="11">Uncharacterized protein</fullName>
    </submittedName>
</protein>
<proteinExistence type="predicted"/>
<evidence type="ECO:0000313" key="12">
    <source>
        <dbReference type="Proteomes" id="UP000054321"/>
    </source>
</evidence>
<keyword evidence="12" id="KW-1185">Reference proteome</keyword>
<keyword evidence="2" id="KW-0444">Lipid biosynthesis</keyword>
<reference evidence="12" key="2">
    <citation type="submission" date="2015-01" db="EMBL/GenBank/DDBJ databases">
        <title>Evolutionary Origins and Diversification of the Mycorrhizal Mutualists.</title>
        <authorList>
            <consortium name="DOE Joint Genome Institute"/>
            <consortium name="Mycorrhizal Genomics Consortium"/>
            <person name="Kohler A."/>
            <person name="Kuo A."/>
            <person name="Nagy L.G."/>
            <person name="Floudas D."/>
            <person name="Copeland A."/>
            <person name="Barry K.W."/>
            <person name="Cichocki N."/>
            <person name="Veneault-Fourrey C."/>
            <person name="LaButti K."/>
            <person name="Lindquist E.A."/>
            <person name="Lipzen A."/>
            <person name="Lundell T."/>
            <person name="Morin E."/>
            <person name="Murat C."/>
            <person name="Riley R."/>
            <person name="Ohm R."/>
            <person name="Sun H."/>
            <person name="Tunlid A."/>
            <person name="Henrissat B."/>
            <person name="Grigoriev I.V."/>
            <person name="Hibbett D.S."/>
            <person name="Martin F."/>
        </authorList>
    </citation>
    <scope>NUCLEOTIDE SEQUENCE [LARGE SCALE GENOMIC DNA]</scope>
    <source>
        <strain evidence="12">Zn</strain>
    </source>
</reference>
<dbReference type="EMBL" id="KN832873">
    <property type="protein sequence ID" value="KIN03560.1"/>
    <property type="molecule type" value="Genomic_DNA"/>
</dbReference>
<evidence type="ECO:0000256" key="4">
    <source>
        <dbReference type="ARBA" id="ARBA00022692"/>
    </source>
</evidence>
<keyword evidence="7" id="KW-0443">Lipid metabolism</keyword>
<keyword evidence="4 10" id="KW-0812">Transmembrane</keyword>
<organism evidence="11 12">
    <name type="scientific">Oidiodendron maius (strain Zn)</name>
    <dbReference type="NCBI Taxonomy" id="913774"/>
    <lineage>
        <taxon>Eukaryota</taxon>
        <taxon>Fungi</taxon>
        <taxon>Dikarya</taxon>
        <taxon>Ascomycota</taxon>
        <taxon>Pezizomycotina</taxon>
        <taxon>Leotiomycetes</taxon>
        <taxon>Leotiomycetes incertae sedis</taxon>
        <taxon>Myxotrichaceae</taxon>
        <taxon>Oidiodendron</taxon>
    </lineage>
</organism>
<name>A0A0C3HKF9_OIDMZ</name>
<reference evidence="11 12" key="1">
    <citation type="submission" date="2014-04" db="EMBL/GenBank/DDBJ databases">
        <authorList>
            <consortium name="DOE Joint Genome Institute"/>
            <person name="Kuo A."/>
            <person name="Martino E."/>
            <person name="Perotto S."/>
            <person name="Kohler A."/>
            <person name="Nagy L.G."/>
            <person name="Floudas D."/>
            <person name="Copeland A."/>
            <person name="Barry K.W."/>
            <person name="Cichocki N."/>
            <person name="Veneault-Fourrey C."/>
            <person name="LaButti K."/>
            <person name="Lindquist E.A."/>
            <person name="Lipzen A."/>
            <person name="Lundell T."/>
            <person name="Morin E."/>
            <person name="Murat C."/>
            <person name="Sun H."/>
            <person name="Tunlid A."/>
            <person name="Henrissat B."/>
            <person name="Grigoriev I.V."/>
            <person name="Hibbett D.S."/>
            <person name="Martin F."/>
            <person name="Nordberg H.P."/>
            <person name="Cantor M.N."/>
            <person name="Hua S.X."/>
        </authorList>
    </citation>
    <scope>NUCLEOTIDE SEQUENCE [LARGE SCALE GENOMIC DNA]</scope>
    <source>
        <strain evidence="11 12">Zn</strain>
    </source>
</reference>
<evidence type="ECO:0000256" key="7">
    <source>
        <dbReference type="ARBA" id="ARBA00023098"/>
    </source>
</evidence>
<feature type="transmembrane region" description="Helical" evidence="10">
    <location>
        <begin position="51"/>
        <end position="71"/>
    </location>
</feature>